<protein>
    <recommendedName>
        <fullName evidence="3">N-acetyltransferase domain-containing protein</fullName>
    </recommendedName>
</protein>
<dbReference type="EMBL" id="MHMA01000038">
    <property type="protein sequence ID" value="OGZ19691.1"/>
    <property type="molecule type" value="Genomic_DNA"/>
</dbReference>
<dbReference type="GO" id="GO:0005737">
    <property type="term" value="C:cytoplasm"/>
    <property type="evidence" value="ECO:0007669"/>
    <property type="project" value="InterPro"/>
</dbReference>
<evidence type="ECO:0000313" key="4">
    <source>
        <dbReference type="EMBL" id="OGZ19691.1"/>
    </source>
</evidence>
<dbReference type="Gene3D" id="3.40.630.30">
    <property type="match status" value="1"/>
</dbReference>
<dbReference type="CDD" id="cd04301">
    <property type="entry name" value="NAT_SF"/>
    <property type="match status" value="1"/>
</dbReference>
<dbReference type="NCBIfam" id="NF005840">
    <property type="entry name" value="PRK07757.1"/>
    <property type="match status" value="1"/>
</dbReference>
<sequence>MKPKIIFRKATISDAVKIKKTIDAYAEEGIMLFRPLYEIYGSIRDFFIVEKGKKVIGCCALHVLGEEYRPGRQGSILAEVRSLAVLKKEHGKGIGTQLVKACINEAEAMEIDKLFTLTTKKNVAFFKKIGFKEISTAKLPQKIWQECINCSRFPADCNEVSLIKDI</sequence>
<keyword evidence="2" id="KW-0012">Acyltransferase</keyword>
<dbReference type="PANTHER" id="PTHR30602:SF12">
    <property type="entry name" value="AMINO-ACID ACETYLTRANSFERASE NAGS1, CHLOROPLASTIC-RELATED"/>
    <property type="match status" value="1"/>
</dbReference>
<keyword evidence="1" id="KW-0808">Transferase</keyword>
<reference evidence="4 5" key="1">
    <citation type="journal article" date="2016" name="Nat. Commun.">
        <title>Thousands of microbial genomes shed light on interconnected biogeochemical processes in an aquifer system.</title>
        <authorList>
            <person name="Anantharaman K."/>
            <person name="Brown C.T."/>
            <person name="Hug L.A."/>
            <person name="Sharon I."/>
            <person name="Castelle C.J."/>
            <person name="Probst A.J."/>
            <person name="Thomas B.C."/>
            <person name="Singh A."/>
            <person name="Wilkins M.J."/>
            <person name="Karaoz U."/>
            <person name="Brodie E.L."/>
            <person name="Williams K.H."/>
            <person name="Hubbard S.S."/>
            <person name="Banfield J.F."/>
        </authorList>
    </citation>
    <scope>NUCLEOTIDE SEQUENCE [LARGE SCALE GENOMIC DNA]</scope>
</reference>
<feature type="domain" description="N-acetyltransferase" evidence="3">
    <location>
        <begin position="5"/>
        <end position="166"/>
    </location>
</feature>
<name>A0A1G2E365_9BACT</name>
<dbReference type="Pfam" id="PF13508">
    <property type="entry name" value="Acetyltransf_7"/>
    <property type="match status" value="1"/>
</dbReference>
<evidence type="ECO:0000256" key="1">
    <source>
        <dbReference type="ARBA" id="ARBA00022679"/>
    </source>
</evidence>
<comment type="caution">
    <text evidence="4">The sequence shown here is derived from an EMBL/GenBank/DDBJ whole genome shotgun (WGS) entry which is preliminary data.</text>
</comment>
<dbReference type="GO" id="GO:0004042">
    <property type="term" value="F:L-glutamate N-acetyltransferase activity"/>
    <property type="evidence" value="ECO:0007669"/>
    <property type="project" value="InterPro"/>
</dbReference>
<dbReference type="InterPro" id="IPR010167">
    <property type="entry name" value="NH2A_AcTrfase"/>
</dbReference>
<dbReference type="AlphaFoldDB" id="A0A1G2E365"/>
<evidence type="ECO:0000313" key="5">
    <source>
        <dbReference type="Proteomes" id="UP000178721"/>
    </source>
</evidence>
<proteinExistence type="predicted"/>
<organism evidence="4 5">
    <name type="scientific">Candidatus Nealsonbacteria bacterium RIFCSPHIGHO2_01_FULL_43_31</name>
    <dbReference type="NCBI Taxonomy" id="1801665"/>
    <lineage>
        <taxon>Bacteria</taxon>
        <taxon>Candidatus Nealsoniibacteriota</taxon>
    </lineage>
</organism>
<dbReference type="PROSITE" id="PS51186">
    <property type="entry name" value="GNAT"/>
    <property type="match status" value="1"/>
</dbReference>
<evidence type="ECO:0000259" key="3">
    <source>
        <dbReference type="PROSITE" id="PS51186"/>
    </source>
</evidence>
<dbReference type="GO" id="GO:0006526">
    <property type="term" value="P:L-arginine biosynthetic process"/>
    <property type="evidence" value="ECO:0007669"/>
    <property type="project" value="InterPro"/>
</dbReference>
<accession>A0A1G2E365</accession>
<dbReference type="SUPFAM" id="SSF55729">
    <property type="entry name" value="Acyl-CoA N-acyltransferases (Nat)"/>
    <property type="match status" value="1"/>
</dbReference>
<dbReference type="InterPro" id="IPR016181">
    <property type="entry name" value="Acyl_CoA_acyltransferase"/>
</dbReference>
<evidence type="ECO:0000256" key="2">
    <source>
        <dbReference type="ARBA" id="ARBA00023315"/>
    </source>
</evidence>
<gene>
    <name evidence="4" type="ORF">A2654_01605</name>
</gene>
<dbReference type="Proteomes" id="UP000178721">
    <property type="component" value="Unassembled WGS sequence"/>
</dbReference>
<dbReference type="InterPro" id="IPR000182">
    <property type="entry name" value="GNAT_dom"/>
</dbReference>
<dbReference type="PANTHER" id="PTHR30602">
    <property type="entry name" value="AMINO-ACID ACETYLTRANSFERASE"/>
    <property type="match status" value="1"/>
</dbReference>